<organism evidence="1 2">
    <name type="scientific">Dentiscutata erythropus</name>
    <dbReference type="NCBI Taxonomy" id="1348616"/>
    <lineage>
        <taxon>Eukaryota</taxon>
        <taxon>Fungi</taxon>
        <taxon>Fungi incertae sedis</taxon>
        <taxon>Mucoromycota</taxon>
        <taxon>Glomeromycotina</taxon>
        <taxon>Glomeromycetes</taxon>
        <taxon>Diversisporales</taxon>
        <taxon>Gigasporaceae</taxon>
        <taxon>Dentiscutata</taxon>
    </lineage>
</organism>
<dbReference type="OrthoDB" id="2441723at2759"/>
<evidence type="ECO:0000313" key="1">
    <source>
        <dbReference type="EMBL" id="CAG8823449.1"/>
    </source>
</evidence>
<comment type="caution">
    <text evidence="1">The sequence shown here is derived from an EMBL/GenBank/DDBJ whole genome shotgun (WGS) entry which is preliminary data.</text>
</comment>
<proteinExistence type="predicted"/>
<evidence type="ECO:0000313" key="2">
    <source>
        <dbReference type="Proteomes" id="UP000789405"/>
    </source>
</evidence>
<name>A0A9N9PG91_9GLOM</name>
<protein>
    <submittedName>
        <fullName evidence="1">17140_t:CDS:1</fullName>
    </submittedName>
</protein>
<dbReference type="SUPFAM" id="SSF50960">
    <property type="entry name" value="TolB, C-terminal domain"/>
    <property type="match status" value="1"/>
</dbReference>
<sequence>SSDEKLLAYVAGQDIKIYLIENGLELSSLSCKGGSMHNVEFMKFVFNNDKLLIFKDDRTVAVWDIFNSVGESIEFEPLEKDTTSGLVKQVAKIIIDPISENDPFLILTIRPSFHDDKQVVWDKLELSEHLKRKGLDPNWYELDPKESIITDTMPHAYGIGFENSKFVLTDLENEHKRIKFYLGIEPWAVHPAEKILDTYVKQRLQFPRYVIYLEKNRH</sequence>
<dbReference type="Proteomes" id="UP000789405">
    <property type="component" value="Unassembled WGS sequence"/>
</dbReference>
<dbReference type="EMBL" id="CAJVPY010063459">
    <property type="protein sequence ID" value="CAG8823449.1"/>
    <property type="molecule type" value="Genomic_DNA"/>
</dbReference>
<accession>A0A9N9PG91</accession>
<reference evidence="1" key="1">
    <citation type="submission" date="2021-06" db="EMBL/GenBank/DDBJ databases">
        <authorList>
            <person name="Kallberg Y."/>
            <person name="Tangrot J."/>
            <person name="Rosling A."/>
        </authorList>
    </citation>
    <scope>NUCLEOTIDE SEQUENCE</scope>
    <source>
        <strain evidence="1">MA453B</strain>
    </source>
</reference>
<gene>
    <name evidence="1" type="ORF">DERYTH_LOCUS27500</name>
</gene>
<feature type="non-terminal residue" evidence="1">
    <location>
        <position position="218"/>
    </location>
</feature>
<dbReference type="AlphaFoldDB" id="A0A9N9PG91"/>
<keyword evidence="2" id="KW-1185">Reference proteome</keyword>
<feature type="non-terminal residue" evidence="1">
    <location>
        <position position="1"/>
    </location>
</feature>